<name>A0A0F5HNV6_BACTR</name>
<evidence type="ECO:0000256" key="1">
    <source>
        <dbReference type="ARBA" id="ARBA00001933"/>
    </source>
</evidence>
<dbReference type="InterPro" id="IPR050214">
    <property type="entry name" value="Cys_Synth/Cystath_Beta-Synth"/>
</dbReference>
<dbReference type="InterPro" id="IPR001926">
    <property type="entry name" value="TrpB-like_PALP"/>
</dbReference>
<evidence type="ECO:0000256" key="2">
    <source>
        <dbReference type="ARBA" id="ARBA00022898"/>
    </source>
</evidence>
<dbReference type="OrthoDB" id="5176350at2"/>
<dbReference type="InterPro" id="IPR036052">
    <property type="entry name" value="TrpB-like_PALP_sf"/>
</dbReference>
<dbReference type="PROSITE" id="PS00901">
    <property type="entry name" value="CYS_SYNTHASE"/>
    <property type="match status" value="1"/>
</dbReference>
<dbReference type="PANTHER" id="PTHR10314">
    <property type="entry name" value="CYSTATHIONINE BETA-SYNTHASE"/>
    <property type="match status" value="1"/>
</dbReference>
<dbReference type="GO" id="GO:0006535">
    <property type="term" value="P:cysteine biosynthetic process from serine"/>
    <property type="evidence" value="ECO:0007669"/>
    <property type="project" value="InterPro"/>
</dbReference>
<dbReference type="SUPFAM" id="SSF53686">
    <property type="entry name" value="Tryptophan synthase beta subunit-like PLP-dependent enzymes"/>
    <property type="match status" value="1"/>
</dbReference>
<evidence type="ECO:0000313" key="5">
    <source>
        <dbReference type="Proteomes" id="UP000031563"/>
    </source>
</evidence>
<protein>
    <submittedName>
        <fullName evidence="4">Cysteine synthase</fullName>
    </submittedName>
</protein>
<proteinExistence type="predicted"/>
<accession>A0A0F5HNV6</accession>
<organism evidence="4 5">
    <name type="scientific">Bacillus thermotolerans</name>
    <name type="common">Quasibacillus thermotolerans</name>
    <dbReference type="NCBI Taxonomy" id="1221996"/>
    <lineage>
        <taxon>Bacteria</taxon>
        <taxon>Bacillati</taxon>
        <taxon>Bacillota</taxon>
        <taxon>Bacilli</taxon>
        <taxon>Bacillales</taxon>
        <taxon>Bacillaceae</taxon>
        <taxon>Bacillus</taxon>
    </lineage>
</organism>
<feature type="domain" description="Tryptophan synthase beta chain-like PALP" evidence="3">
    <location>
        <begin position="19"/>
        <end position="308"/>
    </location>
</feature>
<dbReference type="STRING" id="1221996.QY95_03615"/>
<keyword evidence="2" id="KW-0663">Pyridoxal phosphate</keyword>
<comment type="cofactor">
    <cofactor evidence="1">
        <name>pyridoxal 5'-phosphate</name>
        <dbReference type="ChEBI" id="CHEBI:597326"/>
    </cofactor>
</comment>
<dbReference type="EMBL" id="JWIR02000076">
    <property type="protein sequence ID" value="KKB35044.1"/>
    <property type="molecule type" value="Genomic_DNA"/>
</dbReference>
<dbReference type="Proteomes" id="UP000031563">
    <property type="component" value="Unassembled WGS sequence"/>
</dbReference>
<dbReference type="InterPro" id="IPR001216">
    <property type="entry name" value="P-phosphate_BS"/>
</dbReference>
<evidence type="ECO:0000313" key="4">
    <source>
        <dbReference type="EMBL" id="KKB35044.1"/>
    </source>
</evidence>
<sequence length="322" mass="36344">MKTINTTIDRVLDQFKVQTGNTPILHLSLPNGNNIFAKCEWTNPTGSIKDRTAYGLIKDARDRGRFNQDSKVLEYSGGNLGKSLAEICFRAGVELNIAFSPGSSKTYKKSLIDFLTERKANLIPVKRPDGFYGVMQHTIHLSKENPTYTFLYQHTNESNFNIHRDWTGVEIINQLKGNDLHAWVAAIGSGGTLMGVYEKLQQYFPDIELHPVSPAEQPYGTPDAPNTLTKLSGTSGLGYGEKQKFVQRKEHLFKHHWKITYTEALNEMERFYKETNIKIGSSAAANLIVAREIARNNENYNVVTIFPDKGSQEEWDLIENGL</sequence>
<dbReference type="Pfam" id="PF00291">
    <property type="entry name" value="PALP"/>
    <property type="match status" value="1"/>
</dbReference>
<keyword evidence="5" id="KW-1185">Reference proteome</keyword>
<evidence type="ECO:0000259" key="3">
    <source>
        <dbReference type="Pfam" id="PF00291"/>
    </source>
</evidence>
<dbReference type="RefSeq" id="WP_052725951.1">
    <property type="nucleotide sequence ID" value="NZ_JWIR02000076.1"/>
</dbReference>
<dbReference type="GO" id="GO:0016765">
    <property type="term" value="F:transferase activity, transferring alkyl or aryl (other than methyl) groups"/>
    <property type="evidence" value="ECO:0007669"/>
    <property type="project" value="UniProtKB-ARBA"/>
</dbReference>
<reference evidence="4" key="1">
    <citation type="submission" date="2015-02" db="EMBL/GenBank/DDBJ databases">
        <title>Genome Assembly of Bacillaceae bacterium MTCC 8252.</title>
        <authorList>
            <person name="Verma A."/>
            <person name="Khatri I."/>
            <person name="Mual P."/>
            <person name="Subramanian S."/>
            <person name="Krishnamurthi S."/>
        </authorList>
    </citation>
    <scope>NUCLEOTIDE SEQUENCE [LARGE SCALE GENOMIC DNA]</scope>
    <source>
        <strain evidence="4">MTCC 8252</strain>
    </source>
</reference>
<gene>
    <name evidence="4" type="ORF">QY95_03615</name>
</gene>
<dbReference type="AlphaFoldDB" id="A0A0F5HNV6"/>
<comment type="caution">
    <text evidence="4">The sequence shown here is derived from an EMBL/GenBank/DDBJ whole genome shotgun (WGS) entry which is preliminary data.</text>
</comment>
<dbReference type="Gene3D" id="3.40.50.1100">
    <property type="match status" value="2"/>
</dbReference>